<proteinExistence type="predicted"/>
<dbReference type="Pfam" id="PF00657">
    <property type="entry name" value="Lipase_GDSL"/>
    <property type="match status" value="1"/>
</dbReference>
<dbReference type="InterPro" id="IPR036514">
    <property type="entry name" value="SGNH_hydro_sf"/>
</dbReference>
<reference evidence="1" key="1">
    <citation type="submission" date="2020-10" db="EMBL/GenBank/DDBJ databases">
        <title>Mucilaginibacter mali sp. nov., isolated from rhizosphere soil of apple orchard.</title>
        <authorList>
            <person name="Lee J.-S."/>
            <person name="Kim H.S."/>
            <person name="Kim J.-S."/>
        </authorList>
    </citation>
    <scope>NUCLEOTIDE SEQUENCE</scope>
    <source>
        <strain evidence="1">KCTC 22746</strain>
    </source>
</reference>
<dbReference type="PROSITE" id="PS51257">
    <property type="entry name" value="PROKAR_LIPOPROTEIN"/>
    <property type="match status" value="1"/>
</dbReference>
<dbReference type="GO" id="GO:0016788">
    <property type="term" value="F:hydrolase activity, acting on ester bonds"/>
    <property type="evidence" value="ECO:0007669"/>
    <property type="project" value="InterPro"/>
</dbReference>
<comment type="caution">
    <text evidence="1">The sequence shown here is derived from an EMBL/GenBank/DDBJ whole genome shotgun (WGS) entry which is preliminary data.</text>
</comment>
<keyword evidence="2" id="KW-1185">Reference proteome</keyword>
<dbReference type="SUPFAM" id="SSF52266">
    <property type="entry name" value="SGNH hydrolase"/>
    <property type="match status" value="1"/>
</dbReference>
<gene>
    <name evidence="1" type="ORF">IRJ16_02185</name>
</gene>
<evidence type="ECO:0000313" key="1">
    <source>
        <dbReference type="EMBL" id="MBE9660679.1"/>
    </source>
</evidence>
<dbReference type="InterPro" id="IPR001087">
    <property type="entry name" value="GDSL"/>
</dbReference>
<dbReference type="AlphaFoldDB" id="A0A929PV20"/>
<protein>
    <submittedName>
        <fullName evidence="1">G-D-S-L family lipolytic protein</fullName>
    </submittedName>
</protein>
<sequence length="444" mass="46113">MKNLKTYSYILFAGMVGLASCKPNLVSKSAVSAGSLDLTRYIAVGNSLTAGYADGGLYREGQLNSYPAIIAKQMQSVGGGAFNQPLFTEAQANGSGYLRLTGFNQTTGAPITAPVTTGLAVTGQTTVPTGPLTSTTVTTYTKYTGDINNFGVPGIKLVHATIASYGNLNGFYERLLPGAILSHNTAYLDFVTAKPFTFFTNWLGNNDALNFATTGGVDALTDKATFTAAYTNVIAKLTATGAKGAVATIPDVTTIPFLNTVTPAAILAAAKAANSQVQAIYVSGLVSGTNYQPRVATNQDLIVLTFPTSLIGSTTAGAGTYPYGLHPLNPIENKYVLDAAEVSLAKDYVVSYNASIKAAAAAKGLAVFDANTFLTNLKAKGLVINGVSLNANFISGGIFSLDGVHLTQRGYAIVANEFISAINAQYNSSIPTADVSSFPSVKFP</sequence>
<name>A0A929PV20_9SPHI</name>
<dbReference type="Proteomes" id="UP000622475">
    <property type="component" value="Unassembled WGS sequence"/>
</dbReference>
<organism evidence="1 2">
    <name type="scientific">Mucilaginibacter myungsuensis</name>
    <dbReference type="NCBI Taxonomy" id="649104"/>
    <lineage>
        <taxon>Bacteria</taxon>
        <taxon>Pseudomonadati</taxon>
        <taxon>Bacteroidota</taxon>
        <taxon>Sphingobacteriia</taxon>
        <taxon>Sphingobacteriales</taxon>
        <taxon>Sphingobacteriaceae</taxon>
        <taxon>Mucilaginibacter</taxon>
    </lineage>
</organism>
<dbReference type="EMBL" id="JADFFL010000001">
    <property type="protein sequence ID" value="MBE9660679.1"/>
    <property type="molecule type" value="Genomic_DNA"/>
</dbReference>
<dbReference type="Gene3D" id="3.40.50.1110">
    <property type="entry name" value="SGNH hydrolase"/>
    <property type="match status" value="1"/>
</dbReference>
<dbReference type="RefSeq" id="WP_194109873.1">
    <property type="nucleotide sequence ID" value="NZ_JADFFL010000001.1"/>
</dbReference>
<accession>A0A929PV20</accession>
<evidence type="ECO:0000313" key="2">
    <source>
        <dbReference type="Proteomes" id="UP000622475"/>
    </source>
</evidence>